<dbReference type="PANTHER" id="PTHR43316:SF8">
    <property type="entry name" value="HAD FAMILY HYDROLASE"/>
    <property type="match status" value="1"/>
</dbReference>
<name>A0A6N1VB39_9HYPH</name>
<evidence type="ECO:0000313" key="2">
    <source>
        <dbReference type="EMBL" id="QKV17763.1"/>
    </source>
</evidence>
<dbReference type="InterPro" id="IPR023198">
    <property type="entry name" value="PGP-like_dom2"/>
</dbReference>
<protein>
    <submittedName>
        <fullName evidence="2">HAD family hydrolase</fullName>
    </submittedName>
</protein>
<organism evidence="2 3">
    <name type="scientific">Oricola thermophila</name>
    <dbReference type="NCBI Taxonomy" id="2742145"/>
    <lineage>
        <taxon>Bacteria</taxon>
        <taxon>Pseudomonadati</taxon>
        <taxon>Pseudomonadota</taxon>
        <taxon>Alphaproteobacteria</taxon>
        <taxon>Hyphomicrobiales</taxon>
        <taxon>Ahrensiaceae</taxon>
        <taxon>Oricola</taxon>
    </lineage>
</organism>
<dbReference type="KEGG" id="orm:HTY61_04430"/>
<proteinExistence type="predicted"/>
<dbReference type="SFLD" id="SFLDS00003">
    <property type="entry name" value="Haloacid_Dehalogenase"/>
    <property type="match status" value="1"/>
</dbReference>
<dbReference type="RefSeq" id="WP_175275660.1">
    <property type="nucleotide sequence ID" value="NZ_CP054836.1"/>
</dbReference>
<dbReference type="Proteomes" id="UP000509367">
    <property type="component" value="Chromosome"/>
</dbReference>
<dbReference type="PANTHER" id="PTHR43316">
    <property type="entry name" value="HYDROLASE, HALOACID DELAHOGENASE-RELATED"/>
    <property type="match status" value="1"/>
</dbReference>
<dbReference type="AlphaFoldDB" id="A0A6N1VB39"/>
<keyword evidence="3" id="KW-1185">Reference proteome</keyword>
<dbReference type="CDD" id="cd07515">
    <property type="entry name" value="HAD-like"/>
    <property type="match status" value="1"/>
</dbReference>
<dbReference type="SUPFAM" id="SSF56784">
    <property type="entry name" value="HAD-like"/>
    <property type="match status" value="1"/>
</dbReference>
<dbReference type="InterPro" id="IPR036412">
    <property type="entry name" value="HAD-like_sf"/>
</dbReference>
<dbReference type="InterPro" id="IPR051540">
    <property type="entry name" value="S-2-haloacid_dehalogenase"/>
</dbReference>
<dbReference type="Gene3D" id="1.10.150.240">
    <property type="entry name" value="Putative phosphatase, domain 2"/>
    <property type="match status" value="1"/>
</dbReference>
<sequence>MRSITTIAFDADDTLWHNERFFHDSQRRFAELLDAFASAEMVQQALIATERRNIGFYGFGVKGFTLSMLETASTLAGDDLPPSTVREILSLGKSMLEYPIEILPGVIDTLETLKDNFTLVVITKGDLFDQERKLIQSGLADHFNHVEIVSDKTADTYRRIFDRHGHGTTRAAMVGNSLKSDILPALEAGSWAVHVPHELSWALEHAEEPAGHPRYRRAETVRALPTLLAEMKDG</sequence>
<dbReference type="GO" id="GO:0016787">
    <property type="term" value="F:hydrolase activity"/>
    <property type="evidence" value="ECO:0007669"/>
    <property type="project" value="UniProtKB-KW"/>
</dbReference>
<reference evidence="2 3" key="1">
    <citation type="submission" date="2020-06" db="EMBL/GenBank/DDBJ databases">
        <title>Oricola thermophila sp. nov. isolated from a tidal sediments.</title>
        <authorList>
            <person name="Kwon K.K."/>
            <person name="Yang S.-H."/>
            <person name="Park M.-J."/>
        </authorList>
    </citation>
    <scope>NUCLEOTIDE SEQUENCE [LARGE SCALE GENOMIC DNA]</scope>
    <source>
        <strain evidence="2 3">MEBiC13590</strain>
    </source>
</reference>
<dbReference type="Gene3D" id="3.40.50.1000">
    <property type="entry name" value="HAD superfamily/HAD-like"/>
    <property type="match status" value="1"/>
</dbReference>
<evidence type="ECO:0000313" key="3">
    <source>
        <dbReference type="Proteomes" id="UP000509367"/>
    </source>
</evidence>
<gene>
    <name evidence="2" type="ORF">HTY61_04430</name>
</gene>
<dbReference type="InterPro" id="IPR023214">
    <property type="entry name" value="HAD_sf"/>
</dbReference>
<dbReference type="SFLD" id="SFLDG01129">
    <property type="entry name" value="C1.5:_HAD__Beta-PGM__Phosphata"/>
    <property type="match status" value="1"/>
</dbReference>
<evidence type="ECO:0000256" key="1">
    <source>
        <dbReference type="ARBA" id="ARBA00022801"/>
    </source>
</evidence>
<keyword evidence="1 2" id="KW-0378">Hydrolase</keyword>
<accession>A0A6N1VB39</accession>
<dbReference type="Pfam" id="PF00702">
    <property type="entry name" value="Hydrolase"/>
    <property type="match status" value="1"/>
</dbReference>
<dbReference type="EMBL" id="CP054836">
    <property type="protein sequence ID" value="QKV17763.1"/>
    <property type="molecule type" value="Genomic_DNA"/>
</dbReference>